<dbReference type="InterPro" id="IPR036851">
    <property type="entry name" value="Chloroperoxidase-like_sf"/>
</dbReference>
<reference evidence="9 10" key="1">
    <citation type="submission" date="2020-01" db="EMBL/GenBank/DDBJ databases">
        <authorList>
            <consortium name="DOE Joint Genome Institute"/>
            <person name="Haridas S."/>
            <person name="Albert R."/>
            <person name="Binder M."/>
            <person name="Bloem J."/>
            <person name="Labutti K."/>
            <person name="Salamov A."/>
            <person name="Andreopoulos B."/>
            <person name="Baker S.E."/>
            <person name="Barry K."/>
            <person name="Bills G."/>
            <person name="Bluhm B.H."/>
            <person name="Cannon C."/>
            <person name="Castanera R."/>
            <person name="Culley D.E."/>
            <person name="Daum C."/>
            <person name="Ezra D."/>
            <person name="Gonzalez J.B."/>
            <person name="Henrissat B."/>
            <person name="Kuo A."/>
            <person name="Liang C."/>
            <person name="Lipzen A."/>
            <person name="Lutzoni F."/>
            <person name="Magnuson J."/>
            <person name="Mondo S."/>
            <person name="Nolan M."/>
            <person name="Ohm R."/>
            <person name="Pangilinan J."/>
            <person name="Park H.-J.H."/>
            <person name="Ramirez L."/>
            <person name="Alfaro M."/>
            <person name="Sun H."/>
            <person name="Tritt A."/>
            <person name="Yoshinaga Y."/>
            <person name="Zwiers L.-H.L."/>
            <person name="Turgeon B.G."/>
            <person name="Goodwin S.B."/>
            <person name="Spatafora J.W."/>
            <person name="Crous P.W."/>
            <person name="Grigoriev I.V."/>
        </authorList>
    </citation>
    <scope>NUCLEOTIDE SEQUENCE [LARGE SCALE GENOMIC DNA]</scope>
    <source>
        <strain evidence="9 10">CBS 611.86</strain>
    </source>
</reference>
<keyword evidence="3" id="KW-0349">Heme</keyword>
<keyword evidence="10" id="KW-1185">Reference proteome</keyword>
<dbReference type="SUPFAM" id="SSF47571">
    <property type="entry name" value="Cloroperoxidase"/>
    <property type="match status" value="1"/>
</dbReference>
<name>A0A7C8IS03_9PLEO</name>
<sequence>MKALAFILAAMRLSRPIPTFNATSQRIEVSGEHKFEPPSAKDYRGPCPGLNALANHGYISRHGVASIDELTDAAVKVFGLSVDQASLAAIYSTAFAVSPDLNHISIGAPLGNEVPPADGVQLKIPPQGLNFPHVGLEFDASPTRLDKHQPGSGGKNYDLSLPLLRQLLSLQKGVPNEKVNFDLNVLADHRYQRHLDSVAKNPLFFQQPFTGLFLNGNKYALIPRLFANHSAEHPEGRLDRKTLLSFYGVEYGGFLMKSFWYRRGCERIPDNWYRRPLDSPYDLRKANDDLVAQARRHPEFINKFAMGGNTAGVNTYRAVTIDDLTNGTYSLKTILNDSNLSCLGFLSGGQLAAKWLTGYYENLETTVVPTLLARLPGIIGSLKCKPLKGPMNDEPFRATFPGYDASLPPTQKG</sequence>
<evidence type="ECO:0000256" key="2">
    <source>
        <dbReference type="ARBA" id="ARBA00022559"/>
    </source>
</evidence>
<evidence type="ECO:0000256" key="6">
    <source>
        <dbReference type="ARBA" id="ARBA00023004"/>
    </source>
</evidence>
<comment type="cofactor">
    <cofactor evidence="1">
        <name>heme b</name>
        <dbReference type="ChEBI" id="CHEBI:60344"/>
    </cofactor>
</comment>
<protein>
    <submittedName>
        <fullName evidence="9">Chloroperoxidase</fullName>
    </submittedName>
</protein>
<evidence type="ECO:0000256" key="3">
    <source>
        <dbReference type="ARBA" id="ARBA00022617"/>
    </source>
</evidence>
<keyword evidence="2 9" id="KW-0575">Peroxidase</keyword>
<evidence type="ECO:0000259" key="8">
    <source>
        <dbReference type="PROSITE" id="PS51405"/>
    </source>
</evidence>
<keyword evidence="5" id="KW-0560">Oxidoreductase</keyword>
<proteinExistence type="inferred from homology"/>
<comment type="caution">
    <text evidence="9">The sequence shown here is derived from an EMBL/GenBank/DDBJ whole genome shotgun (WGS) entry which is preliminary data.</text>
</comment>
<dbReference type="InterPro" id="IPR000028">
    <property type="entry name" value="Chloroperoxidase"/>
</dbReference>
<dbReference type="AlphaFoldDB" id="A0A7C8IS03"/>
<dbReference type="PANTHER" id="PTHR33577">
    <property type="entry name" value="STERIGMATOCYSTIN BIOSYNTHESIS PEROXIDASE STCC-RELATED"/>
    <property type="match status" value="1"/>
</dbReference>
<dbReference type="Gene3D" id="1.10.489.10">
    <property type="entry name" value="Chloroperoxidase-like"/>
    <property type="match status" value="1"/>
</dbReference>
<comment type="similarity">
    <text evidence="7">Belongs to the chloroperoxidase family.</text>
</comment>
<evidence type="ECO:0000256" key="1">
    <source>
        <dbReference type="ARBA" id="ARBA00001970"/>
    </source>
</evidence>
<evidence type="ECO:0000313" key="10">
    <source>
        <dbReference type="Proteomes" id="UP000481861"/>
    </source>
</evidence>
<dbReference type="EMBL" id="JAADJZ010000001">
    <property type="protein sequence ID" value="KAF2878587.1"/>
    <property type="molecule type" value="Genomic_DNA"/>
</dbReference>
<accession>A0A7C8IS03</accession>
<evidence type="ECO:0000256" key="7">
    <source>
        <dbReference type="ARBA" id="ARBA00025795"/>
    </source>
</evidence>
<gene>
    <name evidence="9" type="ORF">BDV95DRAFT_557871</name>
</gene>
<evidence type="ECO:0000256" key="4">
    <source>
        <dbReference type="ARBA" id="ARBA00022723"/>
    </source>
</evidence>
<organism evidence="9 10">
    <name type="scientific">Massariosphaeria phaeospora</name>
    <dbReference type="NCBI Taxonomy" id="100035"/>
    <lineage>
        <taxon>Eukaryota</taxon>
        <taxon>Fungi</taxon>
        <taxon>Dikarya</taxon>
        <taxon>Ascomycota</taxon>
        <taxon>Pezizomycotina</taxon>
        <taxon>Dothideomycetes</taxon>
        <taxon>Pleosporomycetidae</taxon>
        <taxon>Pleosporales</taxon>
        <taxon>Pleosporales incertae sedis</taxon>
        <taxon>Massariosphaeria</taxon>
    </lineage>
</organism>
<dbReference type="Pfam" id="PF01328">
    <property type="entry name" value="Peroxidase_2"/>
    <property type="match status" value="1"/>
</dbReference>
<keyword evidence="6" id="KW-0408">Iron</keyword>
<keyword evidence="4" id="KW-0479">Metal-binding</keyword>
<evidence type="ECO:0000256" key="5">
    <source>
        <dbReference type="ARBA" id="ARBA00023002"/>
    </source>
</evidence>
<dbReference type="GO" id="GO:0004601">
    <property type="term" value="F:peroxidase activity"/>
    <property type="evidence" value="ECO:0007669"/>
    <property type="project" value="UniProtKB-KW"/>
</dbReference>
<dbReference type="OrthoDB" id="407298at2759"/>
<feature type="domain" description="Heme haloperoxidase family profile" evidence="8">
    <location>
        <begin position="31"/>
        <end position="292"/>
    </location>
</feature>
<dbReference type="PANTHER" id="PTHR33577:SF16">
    <property type="entry name" value="HEME HALOPEROXIDASE FAMILY PROFILE DOMAIN-CONTAINING PROTEIN"/>
    <property type="match status" value="1"/>
</dbReference>
<evidence type="ECO:0000313" key="9">
    <source>
        <dbReference type="EMBL" id="KAF2878587.1"/>
    </source>
</evidence>
<dbReference type="Proteomes" id="UP000481861">
    <property type="component" value="Unassembled WGS sequence"/>
</dbReference>
<dbReference type="PROSITE" id="PS51405">
    <property type="entry name" value="HEME_HALOPEROXIDASE"/>
    <property type="match status" value="1"/>
</dbReference>
<dbReference type="GO" id="GO:0046872">
    <property type="term" value="F:metal ion binding"/>
    <property type="evidence" value="ECO:0007669"/>
    <property type="project" value="UniProtKB-KW"/>
</dbReference>